<dbReference type="EMBL" id="JARKNE010000007">
    <property type="protein sequence ID" value="KAK5819780.1"/>
    <property type="molecule type" value="Genomic_DNA"/>
</dbReference>
<keyword evidence="2" id="KW-1185">Reference proteome</keyword>
<protein>
    <submittedName>
        <fullName evidence="1">Uncharacterized protein</fullName>
    </submittedName>
</protein>
<reference evidence="1 2" key="1">
    <citation type="submission" date="2023-03" db="EMBL/GenBank/DDBJ databases">
        <title>WGS of Gossypium arboreum.</title>
        <authorList>
            <person name="Yu D."/>
        </authorList>
    </citation>
    <scope>NUCLEOTIDE SEQUENCE [LARGE SCALE GENOMIC DNA]</scope>
    <source>
        <tissue evidence="1">Leaf</tissue>
    </source>
</reference>
<comment type="caution">
    <text evidence="1">The sequence shown here is derived from an EMBL/GenBank/DDBJ whole genome shotgun (WGS) entry which is preliminary data.</text>
</comment>
<evidence type="ECO:0000313" key="2">
    <source>
        <dbReference type="Proteomes" id="UP001358586"/>
    </source>
</evidence>
<gene>
    <name evidence="1" type="ORF">PVK06_024803</name>
</gene>
<proteinExistence type="predicted"/>
<accession>A0ABR0PET8</accession>
<name>A0ABR0PET8_GOSAR</name>
<dbReference type="Proteomes" id="UP001358586">
    <property type="component" value="Chromosome 7"/>
</dbReference>
<evidence type="ECO:0000313" key="1">
    <source>
        <dbReference type="EMBL" id="KAK5819780.1"/>
    </source>
</evidence>
<sequence length="168" mass="18131">MGSSVKMDGVQRIATLVGMAMLVLFSNNEALAFLAPKSNNSSSFLSCSGSMEECLIVNDANDLFSFTNAKVGSLELGGVTNQTLKRGADRLINQLYQVYKLCYQFSMLLSGVRSVEVGFHAEHEADQAARTMLVVTEDHAAILLLSNRYVAAEDHAAVLLLSNGCFVT</sequence>
<organism evidence="1 2">
    <name type="scientific">Gossypium arboreum</name>
    <name type="common">Tree cotton</name>
    <name type="synonym">Gossypium nanking</name>
    <dbReference type="NCBI Taxonomy" id="29729"/>
    <lineage>
        <taxon>Eukaryota</taxon>
        <taxon>Viridiplantae</taxon>
        <taxon>Streptophyta</taxon>
        <taxon>Embryophyta</taxon>
        <taxon>Tracheophyta</taxon>
        <taxon>Spermatophyta</taxon>
        <taxon>Magnoliopsida</taxon>
        <taxon>eudicotyledons</taxon>
        <taxon>Gunneridae</taxon>
        <taxon>Pentapetalae</taxon>
        <taxon>rosids</taxon>
        <taxon>malvids</taxon>
        <taxon>Malvales</taxon>
        <taxon>Malvaceae</taxon>
        <taxon>Malvoideae</taxon>
        <taxon>Gossypium</taxon>
    </lineage>
</organism>